<evidence type="ECO:0000256" key="1">
    <source>
        <dbReference type="SAM" id="SignalP"/>
    </source>
</evidence>
<dbReference type="EMBL" id="JADCUA010000014">
    <property type="protein sequence ID" value="KAH9834728.1"/>
    <property type="molecule type" value="Genomic_DNA"/>
</dbReference>
<comment type="caution">
    <text evidence="2">The sequence shown here is derived from an EMBL/GenBank/DDBJ whole genome shotgun (WGS) entry which is preliminary data.</text>
</comment>
<dbReference type="GeneID" id="72004905"/>
<dbReference type="Proteomes" id="UP000814176">
    <property type="component" value="Unassembled WGS sequence"/>
</dbReference>
<accession>A0ABQ8KB06</accession>
<reference evidence="2 3" key="1">
    <citation type="journal article" date="2021" name="Environ. Microbiol.">
        <title>Gene family expansions and transcriptome signatures uncover fungal adaptations to wood decay.</title>
        <authorList>
            <person name="Hage H."/>
            <person name="Miyauchi S."/>
            <person name="Viragh M."/>
            <person name="Drula E."/>
            <person name="Min B."/>
            <person name="Chaduli D."/>
            <person name="Navarro D."/>
            <person name="Favel A."/>
            <person name="Norest M."/>
            <person name="Lesage-Meessen L."/>
            <person name="Balint B."/>
            <person name="Merenyi Z."/>
            <person name="de Eugenio L."/>
            <person name="Morin E."/>
            <person name="Martinez A.T."/>
            <person name="Baldrian P."/>
            <person name="Stursova M."/>
            <person name="Martinez M.J."/>
            <person name="Novotny C."/>
            <person name="Magnuson J.K."/>
            <person name="Spatafora J.W."/>
            <person name="Maurice S."/>
            <person name="Pangilinan J."/>
            <person name="Andreopoulos W."/>
            <person name="LaButti K."/>
            <person name="Hundley H."/>
            <person name="Na H."/>
            <person name="Kuo A."/>
            <person name="Barry K."/>
            <person name="Lipzen A."/>
            <person name="Henrissat B."/>
            <person name="Riley R."/>
            <person name="Ahrendt S."/>
            <person name="Nagy L.G."/>
            <person name="Grigoriev I.V."/>
            <person name="Martin F."/>
            <person name="Rosso M.N."/>
        </authorList>
    </citation>
    <scope>NUCLEOTIDE SEQUENCE [LARGE SCALE GENOMIC DNA]</scope>
    <source>
        <strain evidence="2 3">CIRM-BRFM 1785</strain>
    </source>
</reference>
<protein>
    <submittedName>
        <fullName evidence="2">Uncharacterized protein</fullName>
    </submittedName>
</protein>
<evidence type="ECO:0000313" key="3">
    <source>
        <dbReference type="Proteomes" id="UP000814176"/>
    </source>
</evidence>
<name>A0ABQ8KB06_9APHY</name>
<sequence length="160" mass="17266">MWAVVRLAGLAIYAGAPAARARVDALLPLPTDASKARPALISIRLRVREWPARHGEPTFSVQLSVPLAAPPPPPTSYPQVALSLAQIPVWPPPLVELNVHRLCAGVCGSVGEYTRLVEEVLASRTRLGRLCWGGLECAPPWFVPDGSKSLNVYFVSMLRG</sequence>
<keyword evidence="3" id="KW-1185">Reference proteome</keyword>
<feature type="chain" id="PRO_5045122820" evidence="1">
    <location>
        <begin position="22"/>
        <end position="160"/>
    </location>
</feature>
<feature type="signal peptide" evidence="1">
    <location>
        <begin position="1"/>
        <end position="21"/>
    </location>
</feature>
<keyword evidence="1" id="KW-0732">Signal</keyword>
<organism evidence="2 3">
    <name type="scientific">Rhodofomes roseus</name>
    <dbReference type="NCBI Taxonomy" id="34475"/>
    <lineage>
        <taxon>Eukaryota</taxon>
        <taxon>Fungi</taxon>
        <taxon>Dikarya</taxon>
        <taxon>Basidiomycota</taxon>
        <taxon>Agaricomycotina</taxon>
        <taxon>Agaricomycetes</taxon>
        <taxon>Polyporales</taxon>
        <taxon>Rhodofomes</taxon>
    </lineage>
</organism>
<gene>
    <name evidence="2" type="ORF">C8Q71DRAFT_766048</name>
</gene>
<proteinExistence type="predicted"/>
<evidence type="ECO:0000313" key="2">
    <source>
        <dbReference type="EMBL" id="KAH9834728.1"/>
    </source>
</evidence>
<dbReference type="RefSeq" id="XP_047777214.1">
    <property type="nucleotide sequence ID" value="XM_047924173.1"/>
</dbReference>